<accession>A0A518IFD2</accession>
<name>A0A518IFD2_9PLAN</name>
<dbReference type="InterPro" id="IPR053143">
    <property type="entry name" value="Arylsulfate_ST"/>
</dbReference>
<evidence type="ECO:0000259" key="2">
    <source>
        <dbReference type="Pfam" id="PF13360"/>
    </source>
</evidence>
<sequence precursor="true">MKRASQFLIILTCLLMATSASAERLVLVGASYQKNILAICDADGKVLWSYQTAGPEKGHAGHHDVQLLPNGNILFHDSWTGLKEITLDKKIVWTYDSATMNGNAGKRVDVHAFKRLPNGNTVIVESGVGRIIEVDQQGKLVHQFPLKKGGTQSTRLTRITPQGTFLVCSENPGVVTEYNRNGEIIWDYLTNTRVYGAIRLKNGNTLIASGSGNSVLEVTLDKKVVWEIKGKVPDTDVELKWTTCLQQLENGNLVIGNCHAGPNNPQILELDGDRNVVWEFDEFDLVGNGLACWEILNDAQAKLVRKKLAE</sequence>
<reference evidence="3 4" key="1">
    <citation type="submission" date="2019-03" db="EMBL/GenBank/DDBJ databases">
        <title>Deep-cultivation of Planctomycetes and their phenomic and genomic characterization uncovers novel biology.</title>
        <authorList>
            <person name="Wiegand S."/>
            <person name="Jogler M."/>
            <person name="Boedeker C."/>
            <person name="Pinto D."/>
            <person name="Vollmers J."/>
            <person name="Rivas-Marin E."/>
            <person name="Kohn T."/>
            <person name="Peeters S.H."/>
            <person name="Heuer A."/>
            <person name="Rast P."/>
            <person name="Oberbeckmann S."/>
            <person name="Bunk B."/>
            <person name="Jeske O."/>
            <person name="Meyerdierks A."/>
            <person name="Storesund J.E."/>
            <person name="Kallscheuer N."/>
            <person name="Luecker S."/>
            <person name="Lage O.M."/>
            <person name="Pohl T."/>
            <person name="Merkel B.J."/>
            <person name="Hornburger P."/>
            <person name="Mueller R.-W."/>
            <person name="Bruemmer F."/>
            <person name="Labrenz M."/>
            <person name="Spormann A.M."/>
            <person name="Op den Camp H."/>
            <person name="Overmann J."/>
            <person name="Amann R."/>
            <person name="Jetten M.S.M."/>
            <person name="Mascher T."/>
            <person name="Medema M.H."/>
            <person name="Devos D.P."/>
            <person name="Kaster A.-K."/>
            <person name="Ovreas L."/>
            <person name="Rohde M."/>
            <person name="Galperin M.Y."/>
            <person name="Jogler C."/>
        </authorList>
    </citation>
    <scope>NUCLEOTIDE SEQUENCE [LARGE SCALE GENOMIC DNA]</scope>
    <source>
        <strain evidence="3 4">Enr17</strain>
    </source>
</reference>
<evidence type="ECO:0000313" key="4">
    <source>
        <dbReference type="Proteomes" id="UP000318313"/>
    </source>
</evidence>
<feature type="domain" description="Pyrrolo-quinoline quinone repeat" evidence="2">
    <location>
        <begin position="20"/>
        <end position="159"/>
    </location>
</feature>
<dbReference type="EMBL" id="CP037452">
    <property type="protein sequence ID" value="QDV51802.1"/>
    <property type="molecule type" value="Genomic_DNA"/>
</dbReference>
<dbReference type="SUPFAM" id="SSF63829">
    <property type="entry name" value="Calcium-dependent phosphotriesterase"/>
    <property type="match status" value="1"/>
</dbReference>
<feature type="chain" id="PRO_5022228951" evidence="1">
    <location>
        <begin position="23"/>
        <end position="310"/>
    </location>
</feature>
<dbReference type="RefSeq" id="WP_145311199.1">
    <property type="nucleotide sequence ID" value="NZ_CP037452.1"/>
</dbReference>
<feature type="signal peptide" evidence="1">
    <location>
        <begin position="1"/>
        <end position="22"/>
    </location>
</feature>
<dbReference type="Gene3D" id="2.130.10.10">
    <property type="entry name" value="YVTN repeat-like/Quinoprotein amine dehydrogenase"/>
    <property type="match status" value="1"/>
</dbReference>
<proteinExistence type="predicted"/>
<organism evidence="3 4">
    <name type="scientific">Gimesia fumaroli</name>
    <dbReference type="NCBI Taxonomy" id="2527976"/>
    <lineage>
        <taxon>Bacteria</taxon>
        <taxon>Pseudomonadati</taxon>
        <taxon>Planctomycetota</taxon>
        <taxon>Planctomycetia</taxon>
        <taxon>Planctomycetales</taxon>
        <taxon>Planctomycetaceae</taxon>
        <taxon>Gimesia</taxon>
    </lineage>
</organism>
<keyword evidence="1" id="KW-0732">Signal</keyword>
<evidence type="ECO:0000256" key="1">
    <source>
        <dbReference type="SAM" id="SignalP"/>
    </source>
</evidence>
<dbReference type="Proteomes" id="UP000318313">
    <property type="component" value="Chromosome"/>
</dbReference>
<dbReference type="OrthoDB" id="264813at2"/>
<keyword evidence="4" id="KW-1185">Reference proteome</keyword>
<keyword evidence="3" id="KW-0808">Transferase</keyword>
<dbReference type="PANTHER" id="PTHR35340">
    <property type="entry name" value="PQQ ENZYME REPEAT PROTEIN-RELATED"/>
    <property type="match status" value="1"/>
</dbReference>
<dbReference type="AlphaFoldDB" id="A0A518IFD2"/>
<gene>
    <name evidence="3" type="ORF">Enr17x_38610</name>
</gene>
<evidence type="ECO:0000313" key="3">
    <source>
        <dbReference type="EMBL" id="QDV51802.1"/>
    </source>
</evidence>
<dbReference type="GO" id="GO:0016740">
    <property type="term" value="F:transferase activity"/>
    <property type="evidence" value="ECO:0007669"/>
    <property type="project" value="UniProtKB-KW"/>
</dbReference>
<dbReference type="Pfam" id="PF13360">
    <property type="entry name" value="PQQ_2"/>
    <property type="match status" value="1"/>
</dbReference>
<dbReference type="InterPro" id="IPR002372">
    <property type="entry name" value="PQQ_rpt_dom"/>
</dbReference>
<dbReference type="PANTHER" id="PTHR35340:SF5">
    <property type="entry name" value="ASST-DOMAIN-CONTAINING PROTEIN"/>
    <property type="match status" value="1"/>
</dbReference>
<dbReference type="KEGG" id="gfm:Enr17x_38610"/>
<dbReference type="InterPro" id="IPR015943">
    <property type="entry name" value="WD40/YVTN_repeat-like_dom_sf"/>
</dbReference>
<protein>
    <submittedName>
        <fullName evidence="3">Arylsulfotransferase (ASST)</fullName>
    </submittedName>
</protein>